<keyword evidence="3" id="KW-1185">Reference proteome</keyword>
<dbReference type="OMA" id="NTTYIRN"/>
<accession>A0A0C4EIS8</accession>
<reference evidence="1" key="1">
    <citation type="submission" date="2009-11" db="EMBL/GenBank/DDBJ databases">
        <authorList>
            <consortium name="The Broad Institute Genome Sequencing Platform"/>
            <person name="Ward D."/>
            <person name="Feldgarden M."/>
            <person name="Earl A."/>
            <person name="Young S.K."/>
            <person name="Zeng Q."/>
            <person name="Koehrsen M."/>
            <person name="Alvarado L."/>
            <person name="Berlin A."/>
            <person name="Bochicchio J."/>
            <person name="Borenstein D."/>
            <person name="Chapman S.B."/>
            <person name="Chen Z."/>
            <person name="Engels R."/>
            <person name="Freedman E."/>
            <person name="Gellesch M."/>
            <person name="Goldberg J."/>
            <person name="Griggs A."/>
            <person name="Gujja S."/>
            <person name="Heilman E."/>
            <person name="Heiman D."/>
            <person name="Hepburn T."/>
            <person name="Howarth C."/>
            <person name="Jen D."/>
            <person name="Larson L."/>
            <person name="Lewis B."/>
            <person name="Mehta T."/>
            <person name="Park D."/>
            <person name="Pearson M."/>
            <person name="Roberts A."/>
            <person name="Saif S."/>
            <person name="Shea T."/>
            <person name="Shenoy N."/>
            <person name="Sisk P."/>
            <person name="Stolte C."/>
            <person name="Sykes S."/>
            <person name="Thomson T."/>
            <person name="Walk T."/>
            <person name="White J."/>
            <person name="Yandava C."/>
            <person name="Izard J."/>
            <person name="Baranova O.V."/>
            <person name="Blanton J.M."/>
            <person name="Tanner A.C."/>
            <person name="Dewhirst F.E."/>
            <person name="Haas B."/>
            <person name="Nusbaum C."/>
            <person name="Birren B."/>
        </authorList>
    </citation>
    <scope>NUCLEOTIDE SEQUENCE [LARGE SCALE GENOMIC DNA]</scope>
    <source>
        <strain evidence="1">1-1 BBBD Race 1</strain>
    </source>
</reference>
<dbReference type="AlphaFoldDB" id="A0A0C4EIS8"/>
<dbReference type="InterPro" id="IPR021109">
    <property type="entry name" value="Peptidase_aspartic_dom_sf"/>
</dbReference>
<protein>
    <recommendedName>
        <fullName evidence="4">Aspartic peptidase DDI1-type domain-containing protein</fullName>
    </recommendedName>
</protein>
<dbReference type="EnsemblFungi" id="PTTG_00645-t43_1">
    <property type="protein sequence ID" value="PTTG_00645-t43_1-p1"/>
    <property type="gene ID" value="PTTG_00645"/>
</dbReference>
<gene>
    <name evidence="1" type="ORF">PTTG_00645</name>
</gene>
<name>A0A0C4EIS8_PUCT1</name>
<dbReference type="Pfam" id="PF13650">
    <property type="entry name" value="Asp_protease_2"/>
    <property type="match status" value="1"/>
</dbReference>
<reference evidence="2 3" key="3">
    <citation type="journal article" date="2017" name="G3 (Bethesda)">
        <title>Comparative analysis highlights variable genome content of wheat rusts and divergence of the mating loci.</title>
        <authorList>
            <person name="Cuomo C.A."/>
            <person name="Bakkeren G."/>
            <person name="Khalil H.B."/>
            <person name="Panwar V."/>
            <person name="Joly D."/>
            <person name="Linning R."/>
            <person name="Sakthikumar S."/>
            <person name="Song X."/>
            <person name="Adiconis X."/>
            <person name="Fan L."/>
            <person name="Goldberg J.M."/>
            <person name="Levin J.Z."/>
            <person name="Young S."/>
            <person name="Zeng Q."/>
            <person name="Anikster Y."/>
            <person name="Bruce M."/>
            <person name="Wang M."/>
            <person name="Yin C."/>
            <person name="McCallum B."/>
            <person name="Szabo L.J."/>
            <person name="Hulbert S."/>
            <person name="Chen X."/>
            <person name="Fellers J.P."/>
        </authorList>
    </citation>
    <scope>NUCLEOTIDE SEQUENCE</scope>
    <source>
        <strain evidence="2">isolate 1-1 / race 1 (BBBD)</strain>
        <strain evidence="3">Isolate 1-1 / race 1 (BBBD)</strain>
    </source>
</reference>
<dbReference type="CDD" id="cd00303">
    <property type="entry name" value="retropepsin_like"/>
    <property type="match status" value="1"/>
</dbReference>
<reference evidence="1" key="2">
    <citation type="submission" date="2016-05" db="EMBL/GenBank/DDBJ databases">
        <title>Comparative analysis highlights variable genome content of wheat rusts and divergence of the mating loci.</title>
        <authorList>
            <person name="Cuomo C.A."/>
            <person name="Bakkeren G."/>
            <person name="Szabo L."/>
            <person name="Khalil H."/>
            <person name="Joly D."/>
            <person name="Goldberg J."/>
            <person name="Young S."/>
            <person name="Zeng Q."/>
            <person name="Fellers J."/>
        </authorList>
    </citation>
    <scope>NUCLEOTIDE SEQUENCE [LARGE SCALE GENOMIC DNA]</scope>
    <source>
        <strain evidence="1">1-1 BBBD Race 1</strain>
    </source>
</reference>
<organism evidence="1">
    <name type="scientific">Puccinia triticina (isolate 1-1 / race 1 (BBBD))</name>
    <name type="common">Brown leaf rust fungus</name>
    <dbReference type="NCBI Taxonomy" id="630390"/>
    <lineage>
        <taxon>Eukaryota</taxon>
        <taxon>Fungi</taxon>
        <taxon>Dikarya</taxon>
        <taxon>Basidiomycota</taxon>
        <taxon>Pucciniomycotina</taxon>
        <taxon>Pucciniomycetes</taxon>
        <taxon>Pucciniales</taxon>
        <taxon>Pucciniaceae</taxon>
        <taxon>Puccinia</taxon>
    </lineage>
</organism>
<dbReference type="Gene3D" id="2.40.70.10">
    <property type="entry name" value="Acid Proteases"/>
    <property type="match status" value="1"/>
</dbReference>
<reference evidence="2" key="4">
    <citation type="submission" date="2025-05" db="UniProtKB">
        <authorList>
            <consortium name="EnsemblFungi"/>
        </authorList>
    </citation>
    <scope>IDENTIFICATION</scope>
    <source>
        <strain evidence="2">isolate 1-1 / race 1 (BBBD)</strain>
    </source>
</reference>
<sequence length="197" mass="21320">MDVDVADGNKTGICGSRKTVEKVWSKDKSVTRKAKDPSLEEILLQELDNVKIPTKFAQLTAISPAYAAQIISKLQDRLPGKTNTTYIRNTKVAAMELNPEEDKKDPYYYSCALGYVTAEINGAKVDFMKDSGSMVNVIPSSVAQDLELKVVAVDIPMKGVGGARCNINGVVENCLVSIGRFMGTAHLFVSSKPKTGS</sequence>
<proteinExistence type="predicted"/>
<dbReference type="OrthoDB" id="2506010at2759"/>
<dbReference type="STRING" id="630390.A0A0C4EIS8"/>
<evidence type="ECO:0000313" key="2">
    <source>
        <dbReference type="EnsemblFungi" id="PTTG_00645-t43_1-p1"/>
    </source>
</evidence>
<evidence type="ECO:0000313" key="1">
    <source>
        <dbReference type="EMBL" id="OAV99240.1"/>
    </source>
</evidence>
<evidence type="ECO:0008006" key="4">
    <source>
        <dbReference type="Google" id="ProtNLM"/>
    </source>
</evidence>
<evidence type="ECO:0000313" key="3">
    <source>
        <dbReference type="Proteomes" id="UP000005240"/>
    </source>
</evidence>
<dbReference type="Proteomes" id="UP000005240">
    <property type="component" value="Unassembled WGS sequence"/>
</dbReference>
<dbReference type="EMBL" id="ADAS02000003">
    <property type="protein sequence ID" value="OAV99240.1"/>
    <property type="molecule type" value="Genomic_DNA"/>
</dbReference>
<dbReference type="SUPFAM" id="SSF50630">
    <property type="entry name" value="Acid proteases"/>
    <property type="match status" value="1"/>
</dbReference>
<dbReference type="VEuPathDB" id="FungiDB:PTTG_00645"/>